<dbReference type="GO" id="GO:0016114">
    <property type="term" value="P:terpenoid biosynthetic process"/>
    <property type="evidence" value="ECO:0007669"/>
    <property type="project" value="InterPro"/>
</dbReference>
<comment type="cofactor">
    <cofactor evidence="7">
        <name>[4Fe-4S] cluster</name>
        <dbReference type="ChEBI" id="CHEBI:49883"/>
    </cofactor>
    <text evidence="7">Binds 1 [4Fe-4S] cluster.</text>
</comment>
<dbReference type="PANTHER" id="PTHR30454">
    <property type="entry name" value="4-HYDROXY-3-METHYLBUT-2-EN-1-YL DIPHOSPHATE SYNTHASE"/>
    <property type="match status" value="1"/>
</dbReference>
<dbReference type="KEGG" id="trc:DYE49_04315"/>
<comment type="catalytic activity">
    <reaction evidence="7">
        <text>(2E)-4-hydroxy-3-methylbut-2-enyl diphosphate + oxidized [flavodoxin] + H2O + 2 H(+) = 2-C-methyl-D-erythritol 2,4-cyclic diphosphate + reduced [flavodoxin]</text>
        <dbReference type="Rhea" id="RHEA:43604"/>
        <dbReference type="Rhea" id="RHEA-COMP:10622"/>
        <dbReference type="Rhea" id="RHEA-COMP:10623"/>
        <dbReference type="ChEBI" id="CHEBI:15377"/>
        <dbReference type="ChEBI" id="CHEBI:15378"/>
        <dbReference type="ChEBI" id="CHEBI:57618"/>
        <dbReference type="ChEBI" id="CHEBI:58210"/>
        <dbReference type="ChEBI" id="CHEBI:58483"/>
        <dbReference type="ChEBI" id="CHEBI:128753"/>
        <dbReference type="EC" id="1.17.7.3"/>
    </reaction>
</comment>
<evidence type="ECO:0000259" key="8">
    <source>
        <dbReference type="Pfam" id="PF04551"/>
    </source>
</evidence>
<dbReference type="InterPro" id="IPR045854">
    <property type="entry name" value="NO2/SO3_Rdtase_4Fe4S_sf"/>
</dbReference>
<dbReference type="GO" id="GO:0051539">
    <property type="term" value="F:4 iron, 4 sulfur cluster binding"/>
    <property type="evidence" value="ECO:0007669"/>
    <property type="project" value="UniProtKB-UniRule"/>
</dbReference>
<feature type="binding site" evidence="7">
    <location>
        <position position="262"/>
    </location>
    <ligand>
        <name>[4Fe-4S] cluster</name>
        <dbReference type="ChEBI" id="CHEBI:49883"/>
    </ligand>
</feature>
<keyword evidence="1 7" id="KW-0004">4Fe-4S</keyword>
<comment type="pathway">
    <text evidence="7">Isoprenoid biosynthesis; isopentenyl diphosphate biosynthesis via DXP pathway; isopentenyl diphosphate from 1-deoxy-D-xylulose 5-phosphate: step 5/6.</text>
</comment>
<evidence type="ECO:0000259" key="9">
    <source>
        <dbReference type="Pfam" id="PF26540"/>
    </source>
</evidence>
<dbReference type="InterPro" id="IPR058578">
    <property type="entry name" value="IspG_TIM"/>
</dbReference>
<dbReference type="GO" id="GO:0141197">
    <property type="term" value="F:4-hydroxy-3-methylbut-2-enyl-diphosphate synthase activity (flavodoxin)"/>
    <property type="evidence" value="ECO:0007669"/>
    <property type="project" value="UniProtKB-EC"/>
</dbReference>
<evidence type="ECO:0000256" key="4">
    <source>
        <dbReference type="ARBA" id="ARBA00023004"/>
    </source>
</evidence>
<keyword evidence="2 7" id="KW-0479">Metal-binding</keyword>
<dbReference type="GO" id="GO:0046429">
    <property type="term" value="F:4-hydroxy-3-methylbut-2-en-1-yl diphosphate synthase activity (ferredoxin)"/>
    <property type="evidence" value="ECO:0007669"/>
    <property type="project" value="UniProtKB-UniRule"/>
</dbReference>
<evidence type="ECO:0000313" key="10">
    <source>
        <dbReference type="EMBL" id="QOS39728.1"/>
    </source>
</evidence>
<dbReference type="InterPro" id="IPR058579">
    <property type="entry name" value="IspG_C"/>
</dbReference>
<dbReference type="SUPFAM" id="SSF51604">
    <property type="entry name" value="Enolase C-terminal domain-like"/>
    <property type="match status" value="1"/>
</dbReference>
<keyword evidence="4 7" id="KW-0408">Iron</keyword>
<dbReference type="EC" id="1.17.7.3" evidence="7"/>
<organism evidence="10 11">
    <name type="scientific">Treponema rectale</name>
    <dbReference type="NCBI Taxonomy" id="744512"/>
    <lineage>
        <taxon>Bacteria</taxon>
        <taxon>Pseudomonadati</taxon>
        <taxon>Spirochaetota</taxon>
        <taxon>Spirochaetia</taxon>
        <taxon>Spirochaetales</taxon>
        <taxon>Treponemataceae</taxon>
        <taxon>Treponema</taxon>
    </lineage>
</organism>
<gene>
    <name evidence="7 10" type="primary">ispG</name>
    <name evidence="10" type="ORF">DYE49_04315</name>
</gene>
<accession>A0A7M1XLG7</accession>
<dbReference type="HAMAP" id="MF_00159">
    <property type="entry name" value="IspG"/>
    <property type="match status" value="1"/>
</dbReference>
<dbReference type="InterPro" id="IPR004588">
    <property type="entry name" value="IspG_bac-typ"/>
</dbReference>
<feature type="domain" description="IspG C-terminal" evidence="9">
    <location>
        <begin position="256"/>
        <end position="345"/>
    </location>
</feature>
<dbReference type="PANTHER" id="PTHR30454:SF0">
    <property type="entry name" value="4-HYDROXY-3-METHYLBUT-2-EN-1-YL DIPHOSPHATE SYNTHASE (FERREDOXIN), CHLOROPLASTIC"/>
    <property type="match status" value="1"/>
</dbReference>
<dbReference type="PIRSF" id="PIRSF004640">
    <property type="entry name" value="IspG"/>
    <property type="match status" value="1"/>
</dbReference>
<feature type="domain" description="IspG TIM-barrel" evidence="8">
    <location>
        <begin position="6"/>
        <end position="241"/>
    </location>
</feature>
<dbReference type="Pfam" id="PF04551">
    <property type="entry name" value="GcpE"/>
    <property type="match status" value="1"/>
</dbReference>
<sequence length="346" mass="38531">MERYKFNIGNKMIGQGCPCLIQSMGDRKTTEIDYLVSETNTLASIGLDMMRFSILDEDDTRAIKEIKKRTTVPIIADIHFDYRFALMCIKAGVDKIRINPGNIGGEAKLRAVIQACKEKHIPMRIGVNSGSLNKYRGKTASKADDILLALDETLSIFKEEHFEEVVLSLKSSNPDDLKEIYEKAYSKYPYPLHLGLTESGFATLGTIKSALGVYPLLKEGIGDTIRISLADDRVEEIRACKTLLKLAKRRTDIPDMIVCPTCGRTLIDLKPISREILSHLDHVFKNVTVAVMGCPVNGIGEAKDADFGIAGSGTKDVYLLFTKGQPLGLFEKEEALQKLYQMIEEF</sequence>
<dbReference type="InterPro" id="IPR036849">
    <property type="entry name" value="Enolase-like_C_sf"/>
</dbReference>
<dbReference type="Gene3D" id="3.30.413.10">
    <property type="entry name" value="Sulfite Reductase Hemoprotein, domain 1"/>
    <property type="match status" value="1"/>
</dbReference>
<protein>
    <recommendedName>
        <fullName evidence="7">4-hydroxy-3-methylbut-2-en-1-yl diphosphate synthase (flavodoxin)</fullName>
        <ecNumber evidence="7">1.17.7.3</ecNumber>
    </recommendedName>
    <alternativeName>
        <fullName evidence="7">1-hydroxy-2-methyl-2-(E)-butenyl 4-diphosphate synthase</fullName>
    </alternativeName>
</protein>
<evidence type="ECO:0000256" key="6">
    <source>
        <dbReference type="ARBA" id="ARBA00023229"/>
    </source>
</evidence>
<dbReference type="Pfam" id="PF26540">
    <property type="entry name" value="GcpE_C"/>
    <property type="match status" value="1"/>
</dbReference>
<proteinExistence type="inferred from homology"/>
<dbReference type="Proteomes" id="UP000593591">
    <property type="component" value="Chromosome"/>
</dbReference>
<evidence type="ECO:0000256" key="5">
    <source>
        <dbReference type="ARBA" id="ARBA00023014"/>
    </source>
</evidence>
<keyword evidence="6 7" id="KW-0414">Isoprene biosynthesis</keyword>
<dbReference type="AlphaFoldDB" id="A0A7M1XLG7"/>
<dbReference type="InterPro" id="IPR011005">
    <property type="entry name" value="Dihydropteroate_synth-like_sf"/>
</dbReference>
<reference evidence="10 11" key="1">
    <citation type="submission" date="2018-08" db="EMBL/GenBank/DDBJ databases">
        <title>The first complete genome of Treponema rectale (CHPAT), a commensal spirochete of the bovine rectum.</title>
        <authorList>
            <person name="Staton G.J."/>
            <person name="Clegg S.R."/>
            <person name="Carter S.D."/>
            <person name="Radford A.D."/>
            <person name="Darby A."/>
            <person name="Hall N."/>
            <person name="Birtles R.J."/>
            <person name="Evans N.J."/>
        </authorList>
    </citation>
    <scope>NUCLEOTIDE SEQUENCE [LARGE SCALE GENOMIC DNA]</scope>
    <source>
        <strain evidence="10 11">CHPA</strain>
    </source>
</reference>
<comment type="function">
    <text evidence="7">Converts 2C-methyl-D-erythritol 2,4-cyclodiphosphate (ME-2,4cPP) into 1-hydroxy-2-methyl-2-(E)-butenyl 4-diphosphate.</text>
</comment>
<evidence type="ECO:0000256" key="1">
    <source>
        <dbReference type="ARBA" id="ARBA00022485"/>
    </source>
</evidence>
<feature type="binding site" evidence="7">
    <location>
        <position position="294"/>
    </location>
    <ligand>
        <name>[4Fe-4S] cluster</name>
        <dbReference type="ChEBI" id="CHEBI:49883"/>
    </ligand>
</feature>
<dbReference type="UniPathway" id="UPA00056">
    <property type="reaction ID" value="UER00096"/>
</dbReference>
<evidence type="ECO:0000256" key="2">
    <source>
        <dbReference type="ARBA" id="ARBA00022723"/>
    </source>
</evidence>
<name>A0A7M1XLG7_9SPIR</name>
<keyword evidence="5 7" id="KW-0411">Iron-sulfur</keyword>
<dbReference type="InterPro" id="IPR016425">
    <property type="entry name" value="IspG_bac"/>
</dbReference>
<feature type="binding site" evidence="7">
    <location>
        <position position="259"/>
    </location>
    <ligand>
        <name>[4Fe-4S] cluster</name>
        <dbReference type="ChEBI" id="CHEBI:49883"/>
    </ligand>
</feature>
<evidence type="ECO:0000256" key="3">
    <source>
        <dbReference type="ARBA" id="ARBA00023002"/>
    </source>
</evidence>
<comment type="similarity">
    <text evidence="7">Belongs to the IspG family.</text>
</comment>
<dbReference type="SUPFAM" id="SSF56014">
    <property type="entry name" value="Nitrite and sulphite reductase 4Fe-4S domain-like"/>
    <property type="match status" value="1"/>
</dbReference>
<dbReference type="NCBIfam" id="TIGR00612">
    <property type="entry name" value="ispG_gcpE"/>
    <property type="match status" value="1"/>
</dbReference>
<keyword evidence="3 7" id="KW-0560">Oxidoreductase</keyword>
<dbReference type="GO" id="GO:0019288">
    <property type="term" value="P:isopentenyl diphosphate biosynthetic process, methylerythritol 4-phosphate pathway"/>
    <property type="evidence" value="ECO:0007669"/>
    <property type="project" value="UniProtKB-UniRule"/>
</dbReference>
<evidence type="ECO:0000313" key="11">
    <source>
        <dbReference type="Proteomes" id="UP000593591"/>
    </source>
</evidence>
<dbReference type="GO" id="GO:0005506">
    <property type="term" value="F:iron ion binding"/>
    <property type="evidence" value="ECO:0007669"/>
    <property type="project" value="InterPro"/>
</dbReference>
<feature type="binding site" evidence="7">
    <location>
        <position position="301"/>
    </location>
    <ligand>
        <name>[4Fe-4S] cluster</name>
        <dbReference type="ChEBI" id="CHEBI:49883"/>
    </ligand>
</feature>
<dbReference type="EMBL" id="CP031517">
    <property type="protein sequence ID" value="QOS39728.1"/>
    <property type="molecule type" value="Genomic_DNA"/>
</dbReference>
<evidence type="ECO:0000256" key="7">
    <source>
        <dbReference type="HAMAP-Rule" id="MF_00159"/>
    </source>
</evidence>
<dbReference type="Gene3D" id="3.20.20.20">
    <property type="entry name" value="Dihydropteroate synthase-like"/>
    <property type="match status" value="1"/>
</dbReference>